<accession>A0A5D3FVS9</accession>
<dbReference type="EMBL" id="VSRQ01000001">
    <property type="protein sequence ID" value="TYK52411.1"/>
    <property type="molecule type" value="Genomic_DNA"/>
</dbReference>
<evidence type="ECO:0000313" key="2">
    <source>
        <dbReference type="EMBL" id="TYK52411.1"/>
    </source>
</evidence>
<proteinExistence type="predicted"/>
<name>A0A5D3FVS9_9ACTN</name>
<keyword evidence="2" id="KW-0489">Methyltransferase</keyword>
<dbReference type="InterPro" id="IPR025714">
    <property type="entry name" value="Methyltranfer_dom"/>
</dbReference>
<feature type="domain" description="Methyltransferase" evidence="1">
    <location>
        <begin position="204"/>
        <end position="286"/>
    </location>
</feature>
<evidence type="ECO:0000313" key="3">
    <source>
        <dbReference type="Proteomes" id="UP000323505"/>
    </source>
</evidence>
<sequence>MCIRRHDDRGQRRRAVAGWCDGGLRFQKGVDVSVTDRASPEVVELWDGERIRGWQDYHLAGVADLISAVNLSQSLLALVGSGMLDRLRQDGPCPRDALLDGLDPEVGAGFLRYLSVCGVLEEFGGAYRLTRRGTMLTSDIALARLGFYLEAYGPVTRAMTDLLTGSARYGVDVTRAPAALGRHSGTVSTMSYLPIVRRAMAGRSAARLIDLGCGTGSLLIQLCQADPELTGVGLDIAPEAIAAARETADRAGVGDRARFAVADAFDPATWPDGCDGAEVICGIGVLHEHFRDGDGRVVELLDRYADILTGDRVLLIGEPEVRYDNRENDSDFFLVHVLTAQGIPRDRQGWLAVFDRTRLQCRRLYTSAVAGPRTCFYELTPEKE</sequence>
<gene>
    <name evidence="2" type="ORF">FXF68_01065</name>
</gene>
<keyword evidence="2" id="KW-0808">Transferase</keyword>
<dbReference type="CDD" id="cd02440">
    <property type="entry name" value="AdoMet_MTases"/>
    <property type="match status" value="1"/>
</dbReference>
<dbReference type="AlphaFoldDB" id="A0A5D3FVS9"/>
<organism evidence="2 3">
    <name type="scientific">Actinomadura decatromicini</name>
    <dbReference type="NCBI Taxonomy" id="2604572"/>
    <lineage>
        <taxon>Bacteria</taxon>
        <taxon>Bacillati</taxon>
        <taxon>Actinomycetota</taxon>
        <taxon>Actinomycetes</taxon>
        <taxon>Streptosporangiales</taxon>
        <taxon>Thermomonosporaceae</taxon>
        <taxon>Actinomadura</taxon>
    </lineage>
</organism>
<reference evidence="2 3" key="1">
    <citation type="submission" date="2019-08" db="EMBL/GenBank/DDBJ databases">
        <title>Actinomadura sp. nov. CYP1-5 isolated from mountain soil.</title>
        <authorList>
            <person name="Songsumanus A."/>
            <person name="Kuncharoen N."/>
            <person name="Kudo T."/>
            <person name="Yuki M."/>
            <person name="Igarashi Y."/>
            <person name="Tanasupawat S."/>
        </authorList>
    </citation>
    <scope>NUCLEOTIDE SEQUENCE [LARGE SCALE GENOMIC DNA]</scope>
    <source>
        <strain evidence="2 3">CYP1-5</strain>
    </source>
</reference>
<dbReference type="SUPFAM" id="SSF53335">
    <property type="entry name" value="S-adenosyl-L-methionine-dependent methyltransferases"/>
    <property type="match status" value="1"/>
</dbReference>
<evidence type="ECO:0000259" key="1">
    <source>
        <dbReference type="Pfam" id="PF13847"/>
    </source>
</evidence>
<dbReference type="Pfam" id="PF13847">
    <property type="entry name" value="Methyltransf_31"/>
    <property type="match status" value="1"/>
</dbReference>
<comment type="caution">
    <text evidence="2">The sequence shown here is derived from an EMBL/GenBank/DDBJ whole genome shotgun (WGS) entry which is preliminary data.</text>
</comment>
<protein>
    <submittedName>
        <fullName evidence="2">Methyltransferase domain-containing protein</fullName>
    </submittedName>
</protein>
<dbReference type="Proteomes" id="UP000323505">
    <property type="component" value="Unassembled WGS sequence"/>
</dbReference>
<keyword evidence="3" id="KW-1185">Reference proteome</keyword>
<dbReference type="GO" id="GO:0032259">
    <property type="term" value="P:methylation"/>
    <property type="evidence" value="ECO:0007669"/>
    <property type="project" value="UniProtKB-KW"/>
</dbReference>
<dbReference type="Gene3D" id="3.40.50.150">
    <property type="entry name" value="Vaccinia Virus protein VP39"/>
    <property type="match status" value="1"/>
</dbReference>
<dbReference type="InterPro" id="IPR029063">
    <property type="entry name" value="SAM-dependent_MTases_sf"/>
</dbReference>
<dbReference type="GO" id="GO:0008168">
    <property type="term" value="F:methyltransferase activity"/>
    <property type="evidence" value="ECO:0007669"/>
    <property type="project" value="UniProtKB-KW"/>
</dbReference>